<accession>A0A1M7BGX6</accession>
<dbReference type="Proteomes" id="UP000186002">
    <property type="component" value="Unassembled WGS sequence"/>
</dbReference>
<dbReference type="RefSeq" id="WP_073009164.1">
    <property type="nucleotide sequence ID" value="NZ_FRBW01000001.1"/>
</dbReference>
<evidence type="ECO:0000313" key="2">
    <source>
        <dbReference type="Proteomes" id="UP000186002"/>
    </source>
</evidence>
<name>A0A1M7BGX6_9HYPH</name>
<reference evidence="1 2" key="1">
    <citation type="submission" date="2016-11" db="EMBL/GenBank/DDBJ databases">
        <authorList>
            <person name="Jaros S."/>
            <person name="Januszkiewicz K."/>
            <person name="Wedrychowicz H."/>
        </authorList>
    </citation>
    <scope>NUCLEOTIDE SEQUENCE [LARGE SCALE GENOMIC DNA]</scope>
    <source>
        <strain evidence="1 2">DSM 22153</strain>
    </source>
</reference>
<dbReference type="STRING" id="735517.SAMN05444272_0833"/>
<organism evidence="1 2">
    <name type="scientific">Roseibium suaedae</name>
    <dbReference type="NCBI Taxonomy" id="735517"/>
    <lineage>
        <taxon>Bacteria</taxon>
        <taxon>Pseudomonadati</taxon>
        <taxon>Pseudomonadota</taxon>
        <taxon>Alphaproteobacteria</taxon>
        <taxon>Hyphomicrobiales</taxon>
        <taxon>Stappiaceae</taxon>
        <taxon>Roseibium</taxon>
    </lineage>
</organism>
<keyword evidence="2" id="KW-1185">Reference proteome</keyword>
<dbReference type="AlphaFoldDB" id="A0A1M7BGX6"/>
<dbReference type="OrthoDB" id="3034735at2"/>
<proteinExistence type="predicted"/>
<gene>
    <name evidence="1" type="ORF">SAMN05444272_0833</name>
</gene>
<evidence type="ECO:0000313" key="1">
    <source>
        <dbReference type="EMBL" id="SHL54197.1"/>
    </source>
</evidence>
<sequence length="239" mass="27138">MKTAFLALWNDYPVSLEEEYETWHTFEHVPERLTTPGILSARRYRSSPRDGRNHYFTLYELGSFQAIDNPVYFDLVKNPTDWSARMREHFSHVLRIPAQPLKSAGRGMGRHALIQAYTVGRMQVDAISARLEQSLEAQRMSGRILGYTIGDGEPNQAYEVFAQEQQSGGDIVNLVVLVEGLTQDNLEQIQTSLGPIWQSLSTAQCLRDDLFEFLASFEEREVPAERTALAASPALRARF</sequence>
<protein>
    <submittedName>
        <fullName evidence="1">Uncharacterized protein</fullName>
    </submittedName>
</protein>
<dbReference type="EMBL" id="FRBW01000001">
    <property type="protein sequence ID" value="SHL54197.1"/>
    <property type="molecule type" value="Genomic_DNA"/>
</dbReference>